<dbReference type="InterPro" id="IPR027417">
    <property type="entry name" value="P-loop_NTPase"/>
</dbReference>
<keyword evidence="2" id="KW-1003">Cell membrane</keyword>
<dbReference type="KEGG" id="sutt:SUTMEG_17220"/>
<evidence type="ECO:0000259" key="5">
    <source>
        <dbReference type="PROSITE" id="PS50893"/>
    </source>
</evidence>
<dbReference type="AlphaFoldDB" id="A0A2Z6IBB0"/>
<dbReference type="GO" id="GO:0005524">
    <property type="term" value="F:ATP binding"/>
    <property type="evidence" value="ECO:0007669"/>
    <property type="project" value="UniProtKB-KW"/>
</dbReference>
<dbReference type="OrthoDB" id="5296765at2"/>
<proteinExistence type="predicted"/>
<dbReference type="SUPFAM" id="SSF52540">
    <property type="entry name" value="P-loop containing nucleoside triphosphate hydrolases"/>
    <property type="match status" value="1"/>
</dbReference>
<dbReference type="Gene3D" id="3.40.50.300">
    <property type="entry name" value="P-loop containing nucleotide triphosphate hydrolases"/>
    <property type="match status" value="1"/>
</dbReference>
<name>A0A2Z6IBB0_9BURK</name>
<evidence type="ECO:0000256" key="2">
    <source>
        <dbReference type="ARBA" id="ARBA00022475"/>
    </source>
</evidence>
<feature type="domain" description="ABC transporter" evidence="5">
    <location>
        <begin position="3"/>
        <end position="246"/>
    </location>
</feature>
<dbReference type="InterPro" id="IPR003593">
    <property type="entry name" value="AAA+_ATPase"/>
</dbReference>
<sequence length="271" mass="29736">MILEVCRGTYAWPNHPPVFKDVSFRFDTEAFDGRGGILSILGPNGAGKTTLLKTMLGLLPFTSGHSELNGRRVADWPAREFWQCVGYVPQAKAGGFAPLTLAELVVLGRSARIGPFAVPGRRDWETVDRVMEAVGIAHLRTRRTNEVSGGQLQLAMVARALAVEPELLVLDEPESNLDFRNQMLVLDVIERLVDRGLSVVINTHFPAHATELSDRVLLLPRGEAPIFGPTAETITEENLTRLFGVQVRIREVPTPEKIVTCVAAVKLDDAP</sequence>
<keyword evidence="7" id="KW-1185">Reference proteome</keyword>
<dbReference type="PANTHER" id="PTHR42734:SF19">
    <property type="entry name" value="IRON COMPOUNDS ABC TRANSPORTER, ATP-BINDING PROTEIN"/>
    <property type="match status" value="1"/>
</dbReference>
<keyword evidence="1" id="KW-0813">Transport</keyword>
<keyword evidence="4 6" id="KW-0067">ATP-binding</keyword>
<gene>
    <name evidence="6" type="ORF">SUTMEG_17220</name>
</gene>
<protein>
    <submittedName>
        <fullName evidence="6">Iron ABC transporter ATP-binding protein</fullName>
    </submittedName>
</protein>
<dbReference type="Proteomes" id="UP000271003">
    <property type="component" value="Chromosome"/>
</dbReference>
<evidence type="ECO:0000256" key="3">
    <source>
        <dbReference type="ARBA" id="ARBA00022741"/>
    </source>
</evidence>
<dbReference type="GO" id="GO:0016887">
    <property type="term" value="F:ATP hydrolysis activity"/>
    <property type="evidence" value="ECO:0007669"/>
    <property type="project" value="InterPro"/>
</dbReference>
<organism evidence="6 7">
    <name type="scientific">Sutterella megalosphaeroides</name>
    <dbReference type="NCBI Taxonomy" id="2494234"/>
    <lineage>
        <taxon>Bacteria</taxon>
        <taxon>Pseudomonadati</taxon>
        <taxon>Pseudomonadota</taxon>
        <taxon>Betaproteobacteria</taxon>
        <taxon>Burkholderiales</taxon>
        <taxon>Sutterellaceae</taxon>
        <taxon>Sutterella</taxon>
    </lineage>
</organism>
<evidence type="ECO:0000313" key="6">
    <source>
        <dbReference type="EMBL" id="BBF23831.1"/>
    </source>
</evidence>
<keyword evidence="2" id="KW-0472">Membrane</keyword>
<dbReference type="PROSITE" id="PS00211">
    <property type="entry name" value="ABC_TRANSPORTER_1"/>
    <property type="match status" value="1"/>
</dbReference>
<dbReference type="Pfam" id="PF00005">
    <property type="entry name" value="ABC_tran"/>
    <property type="match status" value="1"/>
</dbReference>
<accession>A0A2Z6IBB0</accession>
<keyword evidence="3" id="KW-0547">Nucleotide-binding</keyword>
<reference evidence="6 7" key="1">
    <citation type="journal article" date="2018" name="Int. J. Syst. Evol. Microbiol.">
        <title>Mesosutterella multiformis gen. nov., sp. nov., a member of the family Sutterellaceae and Sutterella megalosphaeroides sp. nov., isolated from human faeces.</title>
        <authorList>
            <person name="Sakamoto M."/>
            <person name="Ikeyama N."/>
            <person name="Kunihiro T."/>
            <person name="Iino T."/>
            <person name="Yuki M."/>
            <person name="Ohkuma M."/>
        </authorList>
    </citation>
    <scope>NUCLEOTIDE SEQUENCE [LARGE SCALE GENOMIC DNA]</scope>
    <source>
        <strain evidence="6 7">6FBBBH3</strain>
    </source>
</reference>
<dbReference type="SMART" id="SM00382">
    <property type="entry name" value="AAA"/>
    <property type="match status" value="1"/>
</dbReference>
<dbReference type="PROSITE" id="PS50893">
    <property type="entry name" value="ABC_TRANSPORTER_2"/>
    <property type="match status" value="1"/>
</dbReference>
<evidence type="ECO:0000256" key="4">
    <source>
        <dbReference type="ARBA" id="ARBA00022840"/>
    </source>
</evidence>
<dbReference type="InterPro" id="IPR017871">
    <property type="entry name" value="ABC_transporter-like_CS"/>
</dbReference>
<dbReference type="InterPro" id="IPR003439">
    <property type="entry name" value="ABC_transporter-like_ATP-bd"/>
</dbReference>
<evidence type="ECO:0000313" key="7">
    <source>
        <dbReference type="Proteomes" id="UP000271003"/>
    </source>
</evidence>
<dbReference type="EMBL" id="AP018786">
    <property type="protein sequence ID" value="BBF23831.1"/>
    <property type="molecule type" value="Genomic_DNA"/>
</dbReference>
<evidence type="ECO:0000256" key="1">
    <source>
        <dbReference type="ARBA" id="ARBA00022448"/>
    </source>
</evidence>
<dbReference type="InterPro" id="IPR050153">
    <property type="entry name" value="Metal_Ion_Import_ABC"/>
</dbReference>
<dbReference type="RefSeq" id="WP_120177395.1">
    <property type="nucleotide sequence ID" value="NZ_AP018786.1"/>
</dbReference>
<dbReference type="PANTHER" id="PTHR42734">
    <property type="entry name" value="METAL TRANSPORT SYSTEM ATP-BINDING PROTEIN TM_0124-RELATED"/>
    <property type="match status" value="1"/>
</dbReference>